<evidence type="ECO:0000256" key="3">
    <source>
        <dbReference type="ARBA" id="ARBA00022840"/>
    </source>
</evidence>
<feature type="domain" description="Sigma-54 factor interaction" evidence="9">
    <location>
        <begin position="143"/>
        <end position="372"/>
    </location>
</feature>
<dbReference type="Pfam" id="PF25601">
    <property type="entry name" value="AAA_lid_14"/>
    <property type="match status" value="1"/>
</dbReference>
<keyword evidence="3" id="KW-0067">ATP-binding</keyword>
<dbReference type="InterPro" id="IPR025662">
    <property type="entry name" value="Sigma_54_int_dom_ATP-bd_1"/>
</dbReference>
<dbReference type="PROSITE" id="PS50110">
    <property type="entry name" value="RESPONSE_REGULATORY"/>
    <property type="match status" value="1"/>
</dbReference>
<protein>
    <recommendedName>
        <fullName evidence="1">Stage 0 sporulation protein A homolog</fullName>
    </recommendedName>
</protein>
<dbReference type="PROSITE" id="PS00688">
    <property type="entry name" value="SIGMA54_INTERACT_3"/>
    <property type="match status" value="1"/>
</dbReference>
<dbReference type="SMART" id="SM00448">
    <property type="entry name" value="REC"/>
    <property type="match status" value="1"/>
</dbReference>
<feature type="modified residue" description="4-aspartylphosphate" evidence="8">
    <location>
        <position position="55"/>
    </location>
</feature>
<dbReference type="GO" id="GO:0006355">
    <property type="term" value="P:regulation of DNA-templated transcription"/>
    <property type="evidence" value="ECO:0007669"/>
    <property type="project" value="InterPro"/>
</dbReference>
<dbReference type="InterPro" id="IPR025943">
    <property type="entry name" value="Sigma_54_int_dom_ATP-bd_2"/>
</dbReference>
<dbReference type="InterPro" id="IPR002197">
    <property type="entry name" value="HTH_Fis"/>
</dbReference>
<evidence type="ECO:0000256" key="5">
    <source>
        <dbReference type="ARBA" id="ARBA00023125"/>
    </source>
</evidence>
<evidence type="ECO:0000256" key="1">
    <source>
        <dbReference type="ARBA" id="ARBA00018672"/>
    </source>
</evidence>
<dbReference type="Pfam" id="PF02954">
    <property type="entry name" value="HTH_8"/>
    <property type="match status" value="1"/>
</dbReference>
<dbReference type="GO" id="GO:0043565">
    <property type="term" value="F:sequence-specific DNA binding"/>
    <property type="evidence" value="ECO:0007669"/>
    <property type="project" value="InterPro"/>
</dbReference>
<dbReference type="InterPro" id="IPR009057">
    <property type="entry name" value="Homeodomain-like_sf"/>
</dbReference>
<dbReference type="GO" id="GO:0000160">
    <property type="term" value="P:phosphorelay signal transduction system"/>
    <property type="evidence" value="ECO:0007669"/>
    <property type="project" value="InterPro"/>
</dbReference>
<dbReference type="PROSITE" id="PS00675">
    <property type="entry name" value="SIGMA54_INTERACT_1"/>
    <property type="match status" value="1"/>
</dbReference>
<evidence type="ECO:0000256" key="4">
    <source>
        <dbReference type="ARBA" id="ARBA00023015"/>
    </source>
</evidence>
<dbReference type="Gene3D" id="1.10.8.60">
    <property type="match status" value="1"/>
</dbReference>
<dbReference type="STRING" id="1120920.SAMN03080599_01018"/>
<dbReference type="Proteomes" id="UP000199208">
    <property type="component" value="Unassembled WGS sequence"/>
</dbReference>
<reference evidence="11 12" key="1">
    <citation type="submission" date="2016-10" db="EMBL/GenBank/DDBJ databases">
        <authorList>
            <person name="de Groot N.N."/>
        </authorList>
    </citation>
    <scope>NUCLEOTIDE SEQUENCE [LARGE SCALE GENOMIC DNA]</scope>
    <source>
        <strain evidence="11 12">DSM 2784</strain>
    </source>
</reference>
<evidence type="ECO:0000256" key="6">
    <source>
        <dbReference type="ARBA" id="ARBA00023163"/>
    </source>
</evidence>
<keyword evidence="6" id="KW-0804">Transcription</keyword>
<dbReference type="InterPro" id="IPR011006">
    <property type="entry name" value="CheY-like_superfamily"/>
</dbReference>
<evidence type="ECO:0000313" key="12">
    <source>
        <dbReference type="Proteomes" id="UP000199208"/>
    </source>
</evidence>
<evidence type="ECO:0000256" key="2">
    <source>
        <dbReference type="ARBA" id="ARBA00022741"/>
    </source>
</evidence>
<dbReference type="EMBL" id="FMWL01000003">
    <property type="protein sequence ID" value="SCZ77935.1"/>
    <property type="molecule type" value="Genomic_DNA"/>
</dbReference>
<sequence length="452" mass="50931">MRKLKLLLIDDEADFLELLRLILTRKGYDVTTASSGADGLRHLQSARDFDAVLTDLLMDGMTGLEVLNQVKSDFPQTEVIILTAYGSIETAVEAMKQGAFSYYIKSNDPEEILMSLEKIKKILFLESKNAALHEAQSTGSAMLESRSPAFRQALDHALKAAATDVNVLLLGESGVGKEVFARFIHENSARCQEIFLPVNSYAFSDSMLESELYGHEKGAFTGSTSQRTGRFEAADKGTLFLDEIGELPLSTQIKMLRTIETREISRIGSNTLIPTDFRLLSATNRSLLEGIREKTFREDLYYRISTIIIEIPPLRERSEDIPLLFDYFLEKAQREIKKTITRVDEGLKEKLFRYTFPGNVRELKNTVERLVVLSEDGVLKDHGLFEKAASAGMVLNRPSVDQSLRQVRQTAERQHIIAVIEHCSGDLPNVAEILEISLRQLYNKLNEYGIQK</sequence>
<gene>
    <name evidence="11" type="ORF">SAMN03080599_01018</name>
</gene>
<dbReference type="PROSITE" id="PS50045">
    <property type="entry name" value="SIGMA54_INTERACT_4"/>
    <property type="match status" value="1"/>
</dbReference>
<accession>A0A1G5RUV9</accession>
<dbReference type="PANTHER" id="PTHR32071">
    <property type="entry name" value="TRANSCRIPTIONAL REGULATORY PROTEIN"/>
    <property type="match status" value="1"/>
</dbReference>
<dbReference type="GO" id="GO:0005524">
    <property type="term" value="F:ATP binding"/>
    <property type="evidence" value="ECO:0007669"/>
    <property type="project" value="UniProtKB-KW"/>
</dbReference>
<evidence type="ECO:0000313" key="11">
    <source>
        <dbReference type="EMBL" id="SCZ77935.1"/>
    </source>
</evidence>
<organism evidence="11 12">
    <name type="scientific">Acidaminobacter hydrogenoformans DSM 2784</name>
    <dbReference type="NCBI Taxonomy" id="1120920"/>
    <lineage>
        <taxon>Bacteria</taxon>
        <taxon>Bacillati</taxon>
        <taxon>Bacillota</taxon>
        <taxon>Clostridia</taxon>
        <taxon>Peptostreptococcales</taxon>
        <taxon>Acidaminobacteraceae</taxon>
        <taxon>Acidaminobacter</taxon>
    </lineage>
</organism>
<dbReference type="InterPro" id="IPR058031">
    <property type="entry name" value="AAA_lid_NorR"/>
</dbReference>
<dbReference type="RefSeq" id="WP_092589798.1">
    <property type="nucleotide sequence ID" value="NZ_FMWL01000003.1"/>
</dbReference>
<evidence type="ECO:0000256" key="8">
    <source>
        <dbReference type="PROSITE-ProRule" id="PRU00169"/>
    </source>
</evidence>
<evidence type="ECO:0000259" key="10">
    <source>
        <dbReference type="PROSITE" id="PS50110"/>
    </source>
</evidence>
<dbReference type="InterPro" id="IPR003593">
    <property type="entry name" value="AAA+_ATPase"/>
</dbReference>
<dbReference type="PANTHER" id="PTHR32071:SF21">
    <property type="entry name" value="TRANSCRIPTIONAL REGULATORY PROTEIN FLGR"/>
    <property type="match status" value="1"/>
</dbReference>
<dbReference type="Gene3D" id="3.40.50.2300">
    <property type="match status" value="1"/>
</dbReference>
<dbReference type="InterPro" id="IPR027417">
    <property type="entry name" value="P-loop_NTPase"/>
</dbReference>
<evidence type="ECO:0000259" key="9">
    <source>
        <dbReference type="PROSITE" id="PS50045"/>
    </source>
</evidence>
<keyword evidence="4" id="KW-0805">Transcription regulation</keyword>
<name>A0A1G5RUV9_9FIRM</name>
<proteinExistence type="predicted"/>
<dbReference type="Pfam" id="PF00072">
    <property type="entry name" value="Response_reg"/>
    <property type="match status" value="1"/>
</dbReference>
<dbReference type="Pfam" id="PF00158">
    <property type="entry name" value="Sigma54_activat"/>
    <property type="match status" value="1"/>
</dbReference>
<dbReference type="Gene3D" id="3.40.50.300">
    <property type="entry name" value="P-loop containing nucleotide triphosphate hydrolases"/>
    <property type="match status" value="1"/>
</dbReference>
<dbReference type="InterPro" id="IPR001789">
    <property type="entry name" value="Sig_transdc_resp-reg_receiver"/>
</dbReference>
<keyword evidence="12" id="KW-1185">Reference proteome</keyword>
<dbReference type="SUPFAM" id="SSF46689">
    <property type="entry name" value="Homeodomain-like"/>
    <property type="match status" value="1"/>
</dbReference>
<dbReference type="SMART" id="SM00382">
    <property type="entry name" value="AAA"/>
    <property type="match status" value="1"/>
</dbReference>
<comment type="function">
    <text evidence="7">May play the central regulatory role in sporulation. It may be an element of the effector pathway responsible for the activation of sporulation genes in response to nutritional stress. Spo0A may act in concert with spo0H (a sigma factor) to control the expression of some genes that are critical to the sporulation process.</text>
</comment>
<keyword evidence="2" id="KW-0547">Nucleotide-binding</keyword>
<dbReference type="AlphaFoldDB" id="A0A1G5RUV9"/>
<keyword evidence="8" id="KW-0597">Phosphoprotein</keyword>
<dbReference type="OrthoDB" id="9803970at2"/>
<dbReference type="Gene3D" id="1.10.10.60">
    <property type="entry name" value="Homeodomain-like"/>
    <property type="match status" value="1"/>
</dbReference>
<evidence type="ECO:0000256" key="7">
    <source>
        <dbReference type="ARBA" id="ARBA00024867"/>
    </source>
</evidence>
<dbReference type="FunFam" id="3.40.50.300:FF:000006">
    <property type="entry name" value="DNA-binding transcriptional regulator NtrC"/>
    <property type="match status" value="1"/>
</dbReference>
<dbReference type="SUPFAM" id="SSF52172">
    <property type="entry name" value="CheY-like"/>
    <property type="match status" value="1"/>
</dbReference>
<dbReference type="PROSITE" id="PS00676">
    <property type="entry name" value="SIGMA54_INTERACT_2"/>
    <property type="match status" value="1"/>
</dbReference>
<dbReference type="SUPFAM" id="SSF52540">
    <property type="entry name" value="P-loop containing nucleoside triphosphate hydrolases"/>
    <property type="match status" value="1"/>
</dbReference>
<dbReference type="CDD" id="cd00009">
    <property type="entry name" value="AAA"/>
    <property type="match status" value="1"/>
</dbReference>
<keyword evidence="5 11" id="KW-0238">DNA-binding</keyword>
<feature type="domain" description="Response regulatory" evidence="10">
    <location>
        <begin position="5"/>
        <end position="120"/>
    </location>
</feature>
<dbReference type="InterPro" id="IPR002078">
    <property type="entry name" value="Sigma_54_int"/>
</dbReference>
<dbReference type="InterPro" id="IPR025944">
    <property type="entry name" value="Sigma_54_int_dom_CS"/>
</dbReference>